<dbReference type="Proteomes" id="UP001165422">
    <property type="component" value="Unassembled WGS sequence"/>
</dbReference>
<proteinExistence type="predicted"/>
<comment type="caution">
    <text evidence="2">The sequence shown here is derived from an EMBL/GenBank/DDBJ whole genome shotgun (WGS) entry which is preliminary data.</text>
</comment>
<evidence type="ECO:0000259" key="1">
    <source>
        <dbReference type="Pfam" id="PF04851"/>
    </source>
</evidence>
<gene>
    <name evidence="2" type="ORF">LN736_06225</name>
</gene>
<accession>A0ABS8N6T9</accession>
<keyword evidence="3" id="KW-1185">Reference proteome</keyword>
<dbReference type="RefSeq" id="WP_229981218.1">
    <property type="nucleotide sequence ID" value="NZ_JAJJPB010000005.1"/>
</dbReference>
<feature type="domain" description="Helicase/UvrB N-terminal" evidence="1">
    <location>
        <begin position="6"/>
        <end position="115"/>
    </location>
</feature>
<reference evidence="2" key="1">
    <citation type="submission" date="2021-11" db="EMBL/GenBank/DDBJ databases">
        <authorList>
            <person name="Qingchun L."/>
            <person name="Dong Z."/>
            <person name="Zongwei Q."/>
            <person name="Jia Z."/>
            <person name="Duotao L."/>
        </authorList>
    </citation>
    <scope>NUCLEOTIDE SEQUENCE</scope>
    <source>
        <strain evidence="2">WLY-B-L2</strain>
    </source>
</reference>
<dbReference type="EMBL" id="JAJJPB010000005">
    <property type="protein sequence ID" value="MCC9294453.1"/>
    <property type="molecule type" value="Genomic_DNA"/>
</dbReference>
<evidence type="ECO:0000313" key="3">
    <source>
        <dbReference type="Proteomes" id="UP001165422"/>
    </source>
</evidence>
<evidence type="ECO:0000313" key="2">
    <source>
        <dbReference type="EMBL" id="MCC9294453.1"/>
    </source>
</evidence>
<dbReference type="InterPro" id="IPR006935">
    <property type="entry name" value="Helicase/UvrB_N"/>
</dbReference>
<protein>
    <recommendedName>
        <fullName evidence="1">Helicase/UvrB N-terminal domain-containing protein</fullName>
    </recommendedName>
</protein>
<organism evidence="2 3">
    <name type="scientific">Clostridium aromativorans</name>
    <dbReference type="NCBI Taxonomy" id="2836848"/>
    <lineage>
        <taxon>Bacteria</taxon>
        <taxon>Bacillati</taxon>
        <taxon>Bacillota</taxon>
        <taxon>Clostridia</taxon>
        <taxon>Eubacteriales</taxon>
        <taxon>Clostridiaceae</taxon>
        <taxon>Clostridium</taxon>
    </lineage>
</organism>
<sequence>MSDITVIDSLMGTGKTTYSFDLIRHSQPEERFIFVTPFIDEIDRIKKELPERNFYTPKTNNSKGTKLEGLKILLRLGVNIVTTHALFKRCDEEVAELIEGYGYNLIVDEVAEVVQKMDIVKEDIKILFKSETIVEKDKWIKWVGTDRSYRGGLRDVMEQCFMNNVYHYGEDFFMWTFPVQIFKSFRNIYVLTYMFEGSLMKNYFDLFDLQYNLKSVENGKLTEYKKPDTSKYKDLINIYEGRLNESGEEDYSLSKTYYQKYNKGRSKKLEMLKGNLFNYFHNVIKAKSSQILWTTFKDYKNVLKGKGYTKGFLSCNARATNKYRDRDTLAYTVNRFSEPYVKQFFKAQGVNIDDEKIALNEMLQWIFRSAVRDGKKINIYVPSARMRGLLTEWLLGE</sequence>
<dbReference type="Pfam" id="PF04851">
    <property type="entry name" value="ResIII"/>
    <property type="match status" value="1"/>
</dbReference>
<name>A0ABS8N6T9_9CLOT</name>